<evidence type="ECO:0000313" key="1">
    <source>
        <dbReference type="EMBL" id="OSX65567.1"/>
    </source>
</evidence>
<reference evidence="1 2" key="1">
    <citation type="submission" date="2017-04" db="EMBL/GenBank/DDBJ databases">
        <title>Genome Sequence of the Model Brown-Rot Fungus Postia placenta SB12.</title>
        <authorList>
            <consortium name="DOE Joint Genome Institute"/>
            <person name="Gaskell J."/>
            <person name="Kersten P."/>
            <person name="Larrondo L.F."/>
            <person name="Canessa P."/>
            <person name="Martinez D."/>
            <person name="Hibbett D."/>
            <person name="Schmoll M."/>
            <person name="Kubicek C.P."/>
            <person name="Martinez A.T."/>
            <person name="Yadav J."/>
            <person name="Master E."/>
            <person name="Magnuson J.K."/>
            <person name="James T."/>
            <person name="Yaver D."/>
            <person name="Berka R."/>
            <person name="Labutti K."/>
            <person name="Lipzen A."/>
            <person name="Aerts A."/>
            <person name="Barry K."/>
            <person name="Henrissat B."/>
            <person name="Blanchette R."/>
            <person name="Grigoriev I."/>
            <person name="Cullen D."/>
        </authorList>
    </citation>
    <scope>NUCLEOTIDE SEQUENCE [LARGE SCALE GENOMIC DNA]</scope>
    <source>
        <strain evidence="1 2">MAD-698-R-SB12</strain>
    </source>
</reference>
<accession>A0A1X6NA90</accession>
<dbReference type="AlphaFoldDB" id="A0A1X6NA90"/>
<dbReference type="RefSeq" id="XP_024342361.1">
    <property type="nucleotide sequence ID" value="XM_024477497.1"/>
</dbReference>
<evidence type="ECO:0000313" key="2">
    <source>
        <dbReference type="Proteomes" id="UP000194127"/>
    </source>
</evidence>
<keyword evidence="2" id="KW-1185">Reference proteome</keyword>
<gene>
    <name evidence="1" type="ORF">POSPLADRAFT_1039145</name>
</gene>
<dbReference type="EMBL" id="KZ110593">
    <property type="protein sequence ID" value="OSX65567.1"/>
    <property type="molecule type" value="Genomic_DNA"/>
</dbReference>
<dbReference type="GeneID" id="36322447"/>
<organism evidence="1 2">
    <name type="scientific">Postia placenta MAD-698-R-SB12</name>
    <dbReference type="NCBI Taxonomy" id="670580"/>
    <lineage>
        <taxon>Eukaryota</taxon>
        <taxon>Fungi</taxon>
        <taxon>Dikarya</taxon>
        <taxon>Basidiomycota</taxon>
        <taxon>Agaricomycotina</taxon>
        <taxon>Agaricomycetes</taxon>
        <taxon>Polyporales</taxon>
        <taxon>Adustoporiaceae</taxon>
        <taxon>Rhodonia</taxon>
    </lineage>
</organism>
<sequence length="81" mass="9369">MQTFNRYLMRELEASILAISNCMRMMPSLQVFPLPTSALVLDLFILFSCPIARKVFKTGLCARSMMCPIFVLSCRYRGRLR</sequence>
<protein>
    <submittedName>
        <fullName evidence="1">Uncharacterized protein</fullName>
    </submittedName>
</protein>
<proteinExistence type="predicted"/>
<name>A0A1X6NA90_9APHY</name>
<dbReference type="Proteomes" id="UP000194127">
    <property type="component" value="Unassembled WGS sequence"/>
</dbReference>